<keyword evidence="2" id="KW-0488">Methylation</keyword>
<accession>A0A0G0K5Y2</accession>
<dbReference type="InterPro" id="IPR045584">
    <property type="entry name" value="Pilin-like"/>
</dbReference>
<evidence type="ECO:0000256" key="5">
    <source>
        <dbReference type="ARBA" id="ARBA00023136"/>
    </source>
</evidence>
<dbReference type="Pfam" id="PF07963">
    <property type="entry name" value="N_methyl"/>
    <property type="match status" value="1"/>
</dbReference>
<proteinExistence type="predicted"/>
<name>A0A0G0K5Y2_9BACT</name>
<comment type="caution">
    <text evidence="7">The sequence shown here is derived from an EMBL/GenBank/DDBJ whole genome shotgun (WGS) entry which is preliminary data.</text>
</comment>
<dbReference type="InterPro" id="IPR012902">
    <property type="entry name" value="N_methyl_site"/>
</dbReference>
<keyword evidence="3 6" id="KW-0812">Transmembrane</keyword>
<dbReference type="EMBL" id="LBUZ01000038">
    <property type="protein sequence ID" value="KKQ74207.1"/>
    <property type="molecule type" value="Genomic_DNA"/>
</dbReference>
<comment type="subcellular location">
    <subcellularLocation>
        <location evidence="1">Membrane</location>
        <topology evidence="1">Single-pass membrane protein</topology>
    </subcellularLocation>
</comment>
<dbReference type="PANTHER" id="PTHR30093">
    <property type="entry name" value="GENERAL SECRETION PATHWAY PROTEIN G"/>
    <property type="match status" value="1"/>
</dbReference>
<dbReference type="GO" id="GO:0016020">
    <property type="term" value="C:membrane"/>
    <property type="evidence" value="ECO:0007669"/>
    <property type="project" value="UniProtKB-SubCell"/>
</dbReference>
<dbReference type="Gene3D" id="3.30.700.10">
    <property type="entry name" value="Glycoprotein, Type 4 Pilin"/>
    <property type="match status" value="1"/>
</dbReference>
<evidence type="ECO:0000256" key="2">
    <source>
        <dbReference type="ARBA" id="ARBA00022481"/>
    </source>
</evidence>
<feature type="transmembrane region" description="Helical" evidence="6">
    <location>
        <begin position="31"/>
        <end position="54"/>
    </location>
</feature>
<evidence type="ECO:0000256" key="3">
    <source>
        <dbReference type="ARBA" id="ARBA00022692"/>
    </source>
</evidence>
<evidence type="ECO:0000313" key="7">
    <source>
        <dbReference type="EMBL" id="KKQ74207.1"/>
    </source>
</evidence>
<organism evidence="7 8">
    <name type="scientific">Candidatus Woesebacteria bacterium GW2011_GWB1_38_5b</name>
    <dbReference type="NCBI Taxonomy" id="1618569"/>
    <lineage>
        <taxon>Bacteria</taxon>
        <taxon>Candidatus Woeseibacteriota</taxon>
    </lineage>
</organism>
<dbReference type="GO" id="GO:0015628">
    <property type="term" value="P:protein secretion by the type II secretion system"/>
    <property type="evidence" value="ECO:0007669"/>
    <property type="project" value="InterPro"/>
</dbReference>
<dbReference type="NCBIfam" id="TIGR02532">
    <property type="entry name" value="IV_pilin_GFxxxE"/>
    <property type="match status" value="1"/>
</dbReference>
<sequence length="192" mass="20149">MKKIIDWIKNLFKSSPKKSDDSSSENKSNGFTLIELLIVIAVLGVLAAVVLIAIDPIEQLGRGRDSGRKTSVTGIGRAIQTYYTAVGSYPAEATYNTILTTSGELKPFPPAPGGSPPALGCTGGTAVSGFCYKSNGTDYVVYSKLESKVERNKGNCANVAANTWYVFSSAAGKAGVVCQAGEPAEGFNGTFY</sequence>
<dbReference type="Proteomes" id="UP000034181">
    <property type="component" value="Unassembled WGS sequence"/>
</dbReference>
<protein>
    <submittedName>
        <fullName evidence="7">Uncharacterized protein</fullName>
    </submittedName>
</protein>
<evidence type="ECO:0000256" key="6">
    <source>
        <dbReference type="SAM" id="Phobius"/>
    </source>
</evidence>
<gene>
    <name evidence="7" type="ORF">US96_C0038G0004</name>
</gene>
<evidence type="ECO:0000256" key="4">
    <source>
        <dbReference type="ARBA" id="ARBA00022989"/>
    </source>
</evidence>
<dbReference type="PRINTS" id="PR00885">
    <property type="entry name" value="BCTERIALGSPH"/>
</dbReference>
<dbReference type="AlphaFoldDB" id="A0A0G0K5Y2"/>
<dbReference type="SUPFAM" id="SSF54523">
    <property type="entry name" value="Pili subunits"/>
    <property type="match status" value="1"/>
</dbReference>
<evidence type="ECO:0000256" key="1">
    <source>
        <dbReference type="ARBA" id="ARBA00004167"/>
    </source>
</evidence>
<evidence type="ECO:0000313" key="8">
    <source>
        <dbReference type="Proteomes" id="UP000034181"/>
    </source>
</evidence>
<keyword evidence="4 6" id="KW-1133">Transmembrane helix</keyword>
<dbReference type="GO" id="GO:0015627">
    <property type="term" value="C:type II protein secretion system complex"/>
    <property type="evidence" value="ECO:0007669"/>
    <property type="project" value="InterPro"/>
</dbReference>
<reference evidence="7 8" key="1">
    <citation type="journal article" date="2015" name="Nature">
        <title>rRNA introns, odd ribosomes, and small enigmatic genomes across a large radiation of phyla.</title>
        <authorList>
            <person name="Brown C.T."/>
            <person name="Hug L.A."/>
            <person name="Thomas B.C."/>
            <person name="Sharon I."/>
            <person name="Castelle C.J."/>
            <person name="Singh A."/>
            <person name="Wilkins M.J."/>
            <person name="Williams K.H."/>
            <person name="Banfield J.F."/>
        </authorList>
    </citation>
    <scope>NUCLEOTIDE SEQUENCE [LARGE SCALE GENOMIC DNA]</scope>
</reference>
<keyword evidence="5 6" id="KW-0472">Membrane</keyword>
<dbReference type="InterPro" id="IPR002416">
    <property type="entry name" value="T2SS_protein-GspH"/>
</dbReference>